<comment type="caution">
    <text evidence="3">The sequence shown here is derived from an EMBL/GenBank/DDBJ whole genome shotgun (WGS) entry which is preliminary data.</text>
</comment>
<keyword evidence="1 3" id="KW-0378">Hydrolase</keyword>
<keyword evidence="4" id="KW-1185">Reference proteome</keyword>
<dbReference type="PRINTS" id="PR00111">
    <property type="entry name" value="ABHYDROLASE"/>
</dbReference>
<dbReference type="PRINTS" id="PR00412">
    <property type="entry name" value="EPOXHYDRLASE"/>
</dbReference>
<dbReference type="Pfam" id="PF00561">
    <property type="entry name" value="Abhydrolase_1"/>
    <property type="match status" value="1"/>
</dbReference>
<sequence>MEERYYQIGDISLHAVEAGNQDGQVMLFLHGFPEFWYGWHKQLDFFAEKGFRAVAADQRGYNLSSKPENVDDYTIENLTCDIAGLIPQLTTNKVVLVGHDWGGAVAWATAMQHPALISSLVILNMPHPAVMHEHLTKDPEQMLKSSYAAFFQLPILPELLGSVIDFTILKQAMINSSKPGTFTDDMLERYEEAWKQPGALNAMFNWYRAYKYKNFDADHEISSPTLLIWGKQDKFLVPEMALQSIEKCSNGKLVFQSDATHWLHHEKAKQVNDEILQFILAQEPQSPLTIR</sequence>
<dbReference type="Proteomes" id="UP001597374">
    <property type="component" value="Unassembled WGS sequence"/>
</dbReference>
<evidence type="ECO:0000313" key="3">
    <source>
        <dbReference type="EMBL" id="MFD2247855.1"/>
    </source>
</evidence>
<dbReference type="EMBL" id="JBHUIM010000002">
    <property type="protein sequence ID" value="MFD2247855.1"/>
    <property type="molecule type" value="Genomic_DNA"/>
</dbReference>
<evidence type="ECO:0000259" key="2">
    <source>
        <dbReference type="Pfam" id="PF00561"/>
    </source>
</evidence>
<evidence type="ECO:0000256" key="1">
    <source>
        <dbReference type="ARBA" id="ARBA00022801"/>
    </source>
</evidence>
<feature type="domain" description="AB hydrolase-1" evidence="2">
    <location>
        <begin position="25"/>
        <end position="267"/>
    </location>
</feature>
<dbReference type="RefSeq" id="WP_250431051.1">
    <property type="nucleotide sequence ID" value="NZ_JALPRR010000003.1"/>
</dbReference>
<name>A0ABW5D3K0_9BACT</name>
<dbReference type="PANTHER" id="PTHR43329">
    <property type="entry name" value="EPOXIDE HYDROLASE"/>
    <property type="match status" value="1"/>
</dbReference>
<dbReference type="Gene3D" id="3.40.50.1820">
    <property type="entry name" value="alpha/beta hydrolase"/>
    <property type="match status" value="1"/>
</dbReference>
<reference evidence="4" key="1">
    <citation type="journal article" date="2019" name="Int. J. Syst. Evol. Microbiol.">
        <title>The Global Catalogue of Microorganisms (GCM) 10K type strain sequencing project: providing services to taxonomists for standard genome sequencing and annotation.</title>
        <authorList>
            <consortium name="The Broad Institute Genomics Platform"/>
            <consortium name="The Broad Institute Genome Sequencing Center for Infectious Disease"/>
            <person name="Wu L."/>
            <person name="Ma J."/>
        </authorList>
    </citation>
    <scope>NUCLEOTIDE SEQUENCE [LARGE SCALE GENOMIC DNA]</scope>
    <source>
        <strain evidence="4">CGMCC 4.1782</strain>
    </source>
</reference>
<dbReference type="InterPro" id="IPR029058">
    <property type="entry name" value="AB_hydrolase_fold"/>
</dbReference>
<organism evidence="3 4">
    <name type="scientific">Pontibacter ruber</name>
    <dbReference type="NCBI Taxonomy" id="1343895"/>
    <lineage>
        <taxon>Bacteria</taxon>
        <taxon>Pseudomonadati</taxon>
        <taxon>Bacteroidota</taxon>
        <taxon>Cytophagia</taxon>
        <taxon>Cytophagales</taxon>
        <taxon>Hymenobacteraceae</taxon>
        <taxon>Pontibacter</taxon>
    </lineage>
</organism>
<accession>A0ABW5D3K0</accession>
<protein>
    <submittedName>
        <fullName evidence="3">Alpha/beta fold hydrolase</fullName>
    </submittedName>
</protein>
<dbReference type="InterPro" id="IPR000639">
    <property type="entry name" value="Epox_hydrolase-like"/>
</dbReference>
<gene>
    <name evidence="3" type="ORF">ACFSKP_16430</name>
</gene>
<evidence type="ECO:0000313" key="4">
    <source>
        <dbReference type="Proteomes" id="UP001597374"/>
    </source>
</evidence>
<proteinExistence type="predicted"/>
<dbReference type="SUPFAM" id="SSF53474">
    <property type="entry name" value="alpha/beta-Hydrolases"/>
    <property type="match status" value="1"/>
</dbReference>
<dbReference type="InterPro" id="IPR000073">
    <property type="entry name" value="AB_hydrolase_1"/>
</dbReference>
<dbReference type="GO" id="GO:0016787">
    <property type="term" value="F:hydrolase activity"/>
    <property type="evidence" value="ECO:0007669"/>
    <property type="project" value="UniProtKB-KW"/>
</dbReference>